<feature type="non-terminal residue" evidence="1">
    <location>
        <position position="67"/>
    </location>
</feature>
<evidence type="ECO:0000313" key="1">
    <source>
        <dbReference type="EMBL" id="MCI4388234.1"/>
    </source>
</evidence>
<dbReference type="Proteomes" id="UP000829447">
    <property type="component" value="Linkage Group LG17"/>
</dbReference>
<keyword evidence="2" id="KW-1185">Reference proteome</keyword>
<name>A0ACC5XAX9_PANGG</name>
<gene>
    <name evidence="1" type="ORF">PGIGA_G00083390</name>
</gene>
<sequence length="67" mass="7796">MIIEVNAIVNKFLIRMNCFNCCFFLLQMCTPAKLRIVFEENDIHKLVLPSGIPSTLQDLKHIIKETF</sequence>
<accession>A0ACC5XAX9</accession>
<comment type="caution">
    <text evidence="1">The sequence shown here is derived from an EMBL/GenBank/DDBJ whole genome shotgun (WGS) entry which is preliminary data.</text>
</comment>
<proteinExistence type="predicted"/>
<evidence type="ECO:0000313" key="2">
    <source>
        <dbReference type="Proteomes" id="UP000829447"/>
    </source>
</evidence>
<organism evidence="1 2">
    <name type="scientific">Pangasianodon gigas</name>
    <name type="common">Mekong giant catfish</name>
    <name type="synonym">Pangasius gigas</name>
    <dbReference type="NCBI Taxonomy" id="30993"/>
    <lineage>
        <taxon>Eukaryota</taxon>
        <taxon>Metazoa</taxon>
        <taxon>Chordata</taxon>
        <taxon>Craniata</taxon>
        <taxon>Vertebrata</taxon>
        <taxon>Euteleostomi</taxon>
        <taxon>Actinopterygii</taxon>
        <taxon>Neopterygii</taxon>
        <taxon>Teleostei</taxon>
        <taxon>Ostariophysi</taxon>
        <taxon>Siluriformes</taxon>
        <taxon>Pangasiidae</taxon>
        <taxon>Pangasianodon</taxon>
    </lineage>
</organism>
<protein>
    <submittedName>
        <fullName evidence="1">Uncharacterized protein</fullName>
    </submittedName>
</protein>
<reference evidence="1 2" key="1">
    <citation type="journal article" date="2022" name="bioRxiv">
        <title>An ancient truncated duplication of the anti-Mullerian hormone receptor type 2 gene is a potential conserved master sex determinant in the Pangasiidae catfish family.</title>
        <authorList>
            <person name="Wen M."/>
            <person name="Pan Q."/>
            <person name="Jouanno E."/>
            <person name="Montfort J."/>
            <person name="Zahm M."/>
            <person name="Cabau C."/>
            <person name="Klopp C."/>
            <person name="Iampietro C."/>
            <person name="Roques C."/>
            <person name="Bouchez O."/>
            <person name="Castinel A."/>
            <person name="Donnadieu C."/>
            <person name="Parrinello H."/>
            <person name="Poncet C."/>
            <person name="Belmonte E."/>
            <person name="Gautier V."/>
            <person name="Avarre J.-C."/>
            <person name="Dugue R."/>
            <person name="Gustiano R."/>
            <person name="Ha T.T.T."/>
            <person name="Campet M."/>
            <person name="Sriphairoj K."/>
            <person name="Ribolli J."/>
            <person name="de Almeida F.L."/>
            <person name="Desvignes T."/>
            <person name="Postlethwait J.H."/>
            <person name="Bucao C.F."/>
            <person name="Robinson-Rechavi M."/>
            <person name="Bobe J."/>
            <person name="Herpin A."/>
            <person name="Guiguen Y."/>
        </authorList>
    </citation>
    <scope>NUCLEOTIDE SEQUENCE [LARGE SCALE GENOMIC DNA]</scope>
    <source>
        <strain evidence="1">YG-Dec2019</strain>
    </source>
</reference>
<dbReference type="EMBL" id="CM040470">
    <property type="protein sequence ID" value="MCI4388234.1"/>
    <property type="molecule type" value="Genomic_DNA"/>
</dbReference>